<reference evidence="2 3" key="1">
    <citation type="journal article" date="2019" name="Commun. Biol.">
        <title>The bagworm genome reveals a unique fibroin gene that provides high tensile strength.</title>
        <authorList>
            <person name="Kono N."/>
            <person name="Nakamura H."/>
            <person name="Ohtoshi R."/>
            <person name="Tomita M."/>
            <person name="Numata K."/>
            <person name="Arakawa K."/>
        </authorList>
    </citation>
    <scope>NUCLEOTIDE SEQUENCE [LARGE SCALE GENOMIC DNA]</scope>
</reference>
<dbReference type="Proteomes" id="UP000299102">
    <property type="component" value="Unassembled WGS sequence"/>
</dbReference>
<proteinExistence type="predicted"/>
<feature type="region of interest" description="Disordered" evidence="1">
    <location>
        <begin position="31"/>
        <end position="61"/>
    </location>
</feature>
<dbReference type="AlphaFoldDB" id="A0A4C1XBC4"/>
<sequence>MSTGKGKSRLPTELIEMSSELERVNRFDPFRSRKSIRTSPPQPVAEKHSNEGTLKCAPGSHLARLVNQAGAD</sequence>
<evidence type="ECO:0000313" key="3">
    <source>
        <dbReference type="Proteomes" id="UP000299102"/>
    </source>
</evidence>
<dbReference type="EMBL" id="BGZK01000805">
    <property type="protein sequence ID" value="GBP61136.1"/>
    <property type="molecule type" value="Genomic_DNA"/>
</dbReference>
<accession>A0A4C1XBC4</accession>
<comment type="caution">
    <text evidence="2">The sequence shown here is derived from an EMBL/GenBank/DDBJ whole genome shotgun (WGS) entry which is preliminary data.</text>
</comment>
<gene>
    <name evidence="2" type="ORF">EVAR_46787_1</name>
</gene>
<organism evidence="2 3">
    <name type="scientific">Eumeta variegata</name>
    <name type="common">Bagworm moth</name>
    <name type="synonym">Eumeta japonica</name>
    <dbReference type="NCBI Taxonomy" id="151549"/>
    <lineage>
        <taxon>Eukaryota</taxon>
        <taxon>Metazoa</taxon>
        <taxon>Ecdysozoa</taxon>
        <taxon>Arthropoda</taxon>
        <taxon>Hexapoda</taxon>
        <taxon>Insecta</taxon>
        <taxon>Pterygota</taxon>
        <taxon>Neoptera</taxon>
        <taxon>Endopterygota</taxon>
        <taxon>Lepidoptera</taxon>
        <taxon>Glossata</taxon>
        <taxon>Ditrysia</taxon>
        <taxon>Tineoidea</taxon>
        <taxon>Psychidae</taxon>
        <taxon>Oiketicinae</taxon>
        <taxon>Eumeta</taxon>
    </lineage>
</organism>
<protein>
    <submittedName>
        <fullName evidence="2">Uncharacterized protein</fullName>
    </submittedName>
</protein>
<name>A0A4C1XBC4_EUMVA</name>
<evidence type="ECO:0000256" key="1">
    <source>
        <dbReference type="SAM" id="MobiDB-lite"/>
    </source>
</evidence>
<keyword evidence="3" id="KW-1185">Reference proteome</keyword>
<evidence type="ECO:0000313" key="2">
    <source>
        <dbReference type="EMBL" id="GBP61136.1"/>
    </source>
</evidence>